<dbReference type="AlphaFoldDB" id="X8JAZ1"/>
<sequence>MSRAQSQEGSSWPGADSAWIEHVRWDGEFHPFDDVTYDQRPEVLKLREIVDKSFIVPAWMADIESPEWAFYNKRRLCVSASKLSSEVSGPQFTQEKDDEELSFDVQESLASILNIPRHAASLETHRLVLEPMESDRRHPVDTLSSLVWDLQSDERVVYRTERKLAIPSLPRQARREYTSEVQPDACAFIPLGINPALRGVLTNARAALSCFPSTDSLTPHHRYVLHWVTEYKRDLDKLDSTHQVAEGMVSALYQRRAYGFPNHFVFGSAHYSRTIIEVLAATWVRSDEPADPRARSQEAKTASAVPTEDQKTSPPGNLLQESDATSSLAKTSEEAMGANTNLTIQDIGKYNKVLPINWFMTGLLTRAQIVMYSIATYNMAVTEDMLQLYLLMRHTLTLAQQYKGEIEGDKDARVRELMKEAKEFYEWPPPPRPQSNRGTKRKRTRSSESNSFASVSERQSDGMSIEPYEDPDCSSDSEELEPSNDAGPTRRIAGEVASYTLRNYAYEEDAEA</sequence>
<evidence type="ECO:0000313" key="3">
    <source>
        <dbReference type="Proteomes" id="UP000030108"/>
    </source>
</evidence>
<gene>
    <name evidence="2" type="ORF">RSOL_365460</name>
</gene>
<feature type="compositionally biased region" description="Polar residues" evidence="1">
    <location>
        <begin position="312"/>
        <end position="330"/>
    </location>
</feature>
<feature type="compositionally biased region" description="Acidic residues" evidence="1">
    <location>
        <begin position="467"/>
        <end position="482"/>
    </location>
</feature>
<organism evidence="2 3">
    <name type="scientific">Rhizoctonia solani AG-3 Rhs1AP</name>
    <dbReference type="NCBI Taxonomy" id="1086054"/>
    <lineage>
        <taxon>Eukaryota</taxon>
        <taxon>Fungi</taxon>
        <taxon>Dikarya</taxon>
        <taxon>Basidiomycota</taxon>
        <taxon>Agaricomycotina</taxon>
        <taxon>Agaricomycetes</taxon>
        <taxon>Cantharellales</taxon>
        <taxon>Ceratobasidiaceae</taxon>
        <taxon>Rhizoctonia</taxon>
    </lineage>
</organism>
<evidence type="ECO:0000256" key="1">
    <source>
        <dbReference type="SAM" id="MobiDB-lite"/>
    </source>
</evidence>
<name>X8JAZ1_9AGAM</name>
<accession>X8JAZ1</accession>
<comment type="caution">
    <text evidence="2">The sequence shown here is derived from an EMBL/GenBank/DDBJ whole genome shotgun (WGS) entry which is preliminary data.</text>
</comment>
<feature type="compositionally biased region" description="Low complexity" evidence="1">
    <location>
        <begin position="447"/>
        <end position="456"/>
    </location>
</feature>
<proteinExistence type="predicted"/>
<evidence type="ECO:0000313" key="2">
    <source>
        <dbReference type="EMBL" id="EUC60794.1"/>
    </source>
</evidence>
<feature type="compositionally biased region" description="Basic and acidic residues" evidence="1">
    <location>
        <begin position="287"/>
        <end position="298"/>
    </location>
</feature>
<dbReference type="Proteomes" id="UP000030108">
    <property type="component" value="Unassembled WGS sequence"/>
</dbReference>
<reference evidence="3" key="1">
    <citation type="journal article" date="2014" name="Genome Announc.">
        <title>Draft genome sequence of the plant-pathogenic soil fungus Rhizoctonia solani anastomosis group 3 strain Rhs1AP.</title>
        <authorList>
            <person name="Cubeta M.A."/>
            <person name="Thomas E."/>
            <person name="Dean R.A."/>
            <person name="Jabaji S."/>
            <person name="Neate S.M."/>
            <person name="Tavantzis S."/>
            <person name="Toda T."/>
            <person name="Vilgalys R."/>
            <person name="Bharathan N."/>
            <person name="Fedorova-Abrams N."/>
            <person name="Pakala S.B."/>
            <person name="Pakala S.M."/>
            <person name="Zafar N."/>
            <person name="Joardar V."/>
            <person name="Losada L."/>
            <person name="Nierman W.C."/>
        </authorList>
    </citation>
    <scope>NUCLEOTIDE SEQUENCE [LARGE SCALE GENOMIC DNA]</scope>
    <source>
        <strain evidence="3">AG-3</strain>
    </source>
</reference>
<protein>
    <submittedName>
        <fullName evidence="2">Uncharacterized protein</fullName>
    </submittedName>
</protein>
<feature type="region of interest" description="Disordered" evidence="1">
    <location>
        <begin position="287"/>
        <end position="332"/>
    </location>
</feature>
<dbReference type="EMBL" id="JATN01000319">
    <property type="protein sequence ID" value="EUC60794.1"/>
    <property type="molecule type" value="Genomic_DNA"/>
</dbReference>
<feature type="region of interest" description="Disordered" evidence="1">
    <location>
        <begin position="423"/>
        <end position="493"/>
    </location>
</feature>